<keyword evidence="5" id="KW-0832">Ubl conjugation</keyword>
<dbReference type="Proteomes" id="UP001168990">
    <property type="component" value="Unassembled WGS sequence"/>
</dbReference>
<feature type="compositionally biased region" description="Low complexity" evidence="13">
    <location>
        <begin position="844"/>
        <end position="853"/>
    </location>
</feature>
<feature type="compositionally biased region" description="Polar residues" evidence="13">
    <location>
        <begin position="1802"/>
        <end position="1826"/>
    </location>
</feature>
<dbReference type="PANTHER" id="PTHR13413:SF0">
    <property type="entry name" value="YLP MOTIF-CONTAINING PROTEIN 1"/>
    <property type="match status" value="1"/>
</dbReference>
<dbReference type="GO" id="GO:0032204">
    <property type="term" value="P:regulation of telomere maintenance"/>
    <property type="evidence" value="ECO:0007669"/>
    <property type="project" value="TreeGrafter"/>
</dbReference>
<feature type="compositionally biased region" description="Basic and acidic residues" evidence="13">
    <location>
        <begin position="601"/>
        <end position="634"/>
    </location>
</feature>
<comment type="subcellular location">
    <subcellularLocation>
        <location evidence="1">Nucleus speckle</location>
    </subcellularLocation>
</comment>
<feature type="compositionally biased region" description="Pro residues" evidence="13">
    <location>
        <begin position="428"/>
        <end position="437"/>
    </location>
</feature>
<feature type="region of interest" description="Disordered" evidence="13">
    <location>
        <begin position="1718"/>
        <end position="1828"/>
    </location>
</feature>
<gene>
    <name evidence="15" type="ORF">PV328_009351</name>
</gene>
<organism evidence="15 16">
    <name type="scientific">Microctonus aethiopoides</name>
    <dbReference type="NCBI Taxonomy" id="144406"/>
    <lineage>
        <taxon>Eukaryota</taxon>
        <taxon>Metazoa</taxon>
        <taxon>Ecdysozoa</taxon>
        <taxon>Arthropoda</taxon>
        <taxon>Hexapoda</taxon>
        <taxon>Insecta</taxon>
        <taxon>Pterygota</taxon>
        <taxon>Neoptera</taxon>
        <taxon>Endopterygota</taxon>
        <taxon>Hymenoptera</taxon>
        <taxon>Apocrita</taxon>
        <taxon>Ichneumonoidea</taxon>
        <taxon>Braconidae</taxon>
        <taxon>Euphorinae</taxon>
        <taxon>Microctonus</taxon>
    </lineage>
</organism>
<evidence type="ECO:0000256" key="13">
    <source>
        <dbReference type="SAM" id="MobiDB-lite"/>
    </source>
</evidence>
<feature type="compositionally biased region" description="Basic and acidic residues" evidence="13">
    <location>
        <begin position="741"/>
        <end position="753"/>
    </location>
</feature>
<evidence type="ECO:0000256" key="5">
    <source>
        <dbReference type="ARBA" id="ARBA00022843"/>
    </source>
</evidence>
<comment type="function">
    <text evidence="9">Plays a role in the reduction of telomerase activity during differentiation of embryonic stem cells by binding to the core promoter of TERT and controlling its down-regulation.</text>
</comment>
<feature type="compositionally biased region" description="Polar residues" evidence="13">
    <location>
        <begin position="438"/>
        <end position="458"/>
    </location>
</feature>
<feature type="compositionally biased region" description="Pro residues" evidence="13">
    <location>
        <begin position="153"/>
        <end position="173"/>
    </location>
</feature>
<feature type="region of interest" description="Disordered" evidence="13">
    <location>
        <begin position="106"/>
        <end position="211"/>
    </location>
</feature>
<sequence length="2172" mass="245538">MQNWNQQWQVSAGTTAGTMPQPPTAPGYPQSGTDPMATMQANMQYFNQPAPSGYTTEQWAAAQQQNWNQWQQYQQQYQQWQAQYGAKYQETIKQMSASGMSGYPLVPPVMPPPLPKEDSTIKPPLPPDNANSYSFGNSIPPHQNNLPLFSKPPGNPPLPLGQPPPPPDNPPPSNDNYSGTKRSASNNLTSDSAKKPKNEDDELSHTEKTFDAQFKEWEEQFNKWKLQNANHPDKAQYKQYEAKWTSWREKLIERREQMRKKREAQKAKAESEKKKSLPGNDKLLNILTNTENQGLINNLLGIGKTLGLSGKDNTASNITQTSSPSSSSITGLSTLSTSVNTQDQSAISGIPTTMTSDMTQQAWAAQQWAAQYNMATMTAATPFQTYQSTAVPPPTMTNTQSMMPPNIQGFNQMQPMGGMPNTGINFSQPPPGFPPNPHSMNSQPPVGLSTTSRDGNSQFRRDEDISSNAPFNRGDSYDQSNNNKFNSDRLDKNDRNHSDRDRFRSNDTFDRDGPKRFNRDDRNDFGSDNLRRDGPPSRDFSGSGGGNRGLNNDFHSGDFFGSRERSNDRNYDDDRSGRNEGRFNDRDNFGAPNKESFNSNFDRDQRPNDRFKSDRFPSNDQFNDDRFPNDRFGSDRSLSNDRFPSDRFGSNQNRLDSRDSMDRRDNFGNNNRNMGKNNNRFEQPPKEEMPAELKKLMEKRRTAMDVFKPSSNFLAPEKSKTGFGSLSESFKKITGDSPFLPRERTNEIGRDRGPGSGPAPGSGPGPGLGLGPPPDSFRGSGGFSGSDNRPRDEFRDRGPSDFRSRGLGDFDTRLDTGGLRRSNDFNSRGNNLGSQNKDQDLGKNRGFGNFNNRVEISPWENQPPLSGPPLERPPRVGFGDFRSRPELIPRDNQSPQHPQPLEEPSIKTDNGEKKREPVADSEKNIPPLEVPPWMDPQIMKNPITEGESTNPPSINELQPPSNVEIPEKLPVDQDTNEPVTEPVKKPEGLPFMGENDPKPEDLNMEPPPELPNLGPIKESDNVPFNTRGPGAPPDRSNFFNDPFDGRRMPFKSRGPDSIGSRASENEKFQPPSLLFDPKHSNNSRGGPTNLLPSRISNDGPFDAHNINKPPFSQRGPNEPPFDQRGLEELPFGQRGGLNEPPFGQRGPNEPPFGQRGPNEPPFDQRGLREPPFGQRGLNEPPFDQRGPNQPSFGQRGPNEPLFNQRGPNEPPFDQRGPNEPPFGQRGPNDLPFGQRGPNEPPFDQRGLNEPLFGQRGSNEPPFGHRGPNKPPFDQRGLDEPPFGQRGPNDLPFGQRGPNDLPFGQRGPNNGPFGLRDGPFEREPNVPPFGLNHGPGFGPRGPDNFPQRDAPFGPRDFNDGPMGPNQGPGFGPRGPDNFPQRDVPFGPRDFNDRPPFRPQGPDDSFMPRGQNNMPFNLPPNDNGPKNKIPSLLSFKFDGPLNLQEPRDSMMDLDRPFDRPFRNDNSRPTFGPASMEESRSSFQNDRDMSMRSILPRNECRIDNNNAGSAFGPGLALPQREFDQGFNRPPDPLGPGRPSFGPINPVTRELPDDVSSAVMDPSQDDRDPFSRRPKNHPGYRRSGPVRQEFCIEKQFNYNHGGGAPDEIFTEFVPSKVIDYGNIRRPSVENYITPMQCFDYGHGTIKPNVINHEIFPRIEFKHWLESDHNLKEYNESLKAYENQKKMIKMPERKLRRERDIEINPVWRYEEQKQFDGYRSPWERNEKSWRDPPRNTKEPRDYKPSKESKDSNRGKRRREKSWDRETETHREERVPRSNSEDRTHDKVDKTRKDSNTDYNKKDERSKGNVSRQENPMNNPIRSTTQESSKQDVTIVAEEPPKTMELSKPSNITMVDDLLCSPGRQNRPPKIAIILRGPPGSGKSFVAKLIKDKELEQGGSAPRILSLDDYFLTEKEVESVDDNGKKVINKDMVYEYEEAMESSYIASLVKAFKKNIIDGYFNFIILDCINEKIADYEEMWSFAKTKGFRVYVCEMEMDVQICLKRNVHKRTEDEINRIVDYFEPTPNYHQILDVASLLQEQAIQEVQMEEAEITQGETKGTDGNDDSQDSQDEVNPAGVSKWEKMEAEDKLDRLDGLAKRKNEGKPQTMEDFLQVPDYYNMEDTSGKKRVRWADLEERKEQEKMRAVGFVVGQTNWNRMMDPTKGGSALTRTKKSLSS</sequence>
<dbReference type="GO" id="GO:0016607">
    <property type="term" value="C:nuclear speck"/>
    <property type="evidence" value="ECO:0007669"/>
    <property type="project" value="UniProtKB-SubCell"/>
</dbReference>
<feature type="compositionally biased region" description="Basic and acidic residues" evidence="13">
    <location>
        <begin position="1443"/>
        <end position="1463"/>
    </location>
</feature>
<feature type="region of interest" description="Disordered" evidence="13">
    <location>
        <begin position="1508"/>
        <end position="1580"/>
    </location>
</feature>
<feature type="compositionally biased region" description="Polar residues" evidence="13">
    <location>
        <begin position="1080"/>
        <end position="1096"/>
    </location>
</feature>
<evidence type="ECO:0000313" key="15">
    <source>
        <dbReference type="EMBL" id="KAK0158335.1"/>
    </source>
</evidence>
<feature type="compositionally biased region" description="Polar residues" evidence="13">
    <location>
        <begin position="824"/>
        <end position="836"/>
    </location>
</feature>
<keyword evidence="6" id="KW-0805">Transcription regulation</keyword>
<proteinExistence type="predicted"/>
<evidence type="ECO:0000256" key="3">
    <source>
        <dbReference type="ARBA" id="ARBA00022491"/>
    </source>
</evidence>
<feature type="region of interest" description="Disordered" evidence="13">
    <location>
        <begin position="1"/>
        <end position="35"/>
    </location>
</feature>
<evidence type="ECO:0000256" key="12">
    <source>
        <dbReference type="ARBA" id="ARBA00083294"/>
    </source>
</evidence>
<dbReference type="FunFam" id="3.40.50.300:FF:000399">
    <property type="entry name" value="YLP motif containing 1"/>
    <property type="match status" value="1"/>
</dbReference>
<dbReference type="InterPro" id="IPR058903">
    <property type="entry name" value="Spectrin_YLPM1-like"/>
</dbReference>
<reference evidence="15" key="1">
    <citation type="journal article" date="2023" name="bioRxiv">
        <title>Scaffold-level genome assemblies of two parasitoid biocontrol wasps reveal the parthenogenesis mechanism and an associated novel virus.</title>
        <authorList>
            <person name="Inwood S."/>
            <person name="Skelly J."/>
            <person name="Guhlin J."/>
            <person name="Harrop T."/>
            <person name="Goldson S."/>
            <person name="Dearden P."/>
        </authorList>
    </citation>
    <scope>NUCLEOTIDE SEQUENCE</scope>
    <source>
        <strain evidence="15">Irish</strain>
        <tissue evidence="15">Whole body</tissue>
    </source>
</reference>
<keyword evidence="8" id="KW-0539">Nucleus</keyword>
<feature type="compositionally biased region" description="Gly residues" evidence="13">
    <location>
        <begin position="754"/>
        <end position="770"/>
    </location>
</feature>
<feature type="compositionally biased region" description="Polar residues" evidence="13">
    <location>
        <begin position="946"/>
        <end position="961"/>
    </location>
</feature>
<accession>A0AA39C5K4</accession>
<keyword evidence="7" id="KW-0804">Transcription</keyword>
<feature type="region of interest" description="Disordered" evidence="13">
    <location>
        <begin position="1443"/>
        <end position="1484"/>
    </location>
</feature>
<feature type="compositionally biased region" description="Polar residues" evidence="13">
    <location>
        <begin position="636"/>
        <end position="653"/>
    </location>
</feature>
<dbReference type="SUPFAM" id="SSF52540">
    <property type="entry name" value="P-loop containing nucleoside triphosphate hydrolases"/>
    <property type="match status" value="1"/>
</dbReference>
<comment type="subunit">
    <text evidence="10">Interacts with PPP1CA and NCOA5. Forms a complex with ILF2, ILF3, KHDRBS1, RBMX, NCOA5 and PPP1CA.</text>
</comment>
<keyword evidence="3" id="KW-0678">Repressor</keyword>
<feature type="compositionally biased region" description="Basic and acidic residues" evidence="13">
    <location>
        <begin position="655"/>
        <end position="666"/>
    </location>
</feature>
<dbReference type="InterPro" id="IPR026314">
    <property type="entry name" value="YLP_motif_con_p1"/>
</dbReference>
<dbReference type="InterPro" id="IPR027417">
    <property type="entry name" value="P-loop_NTPase"/>
</dbReference>
<feature type="compositionally biased region" description="Basic and acidic residues" evidence="13">
    <location>
        <begin position="561"/>
        <end position="588"/>
    </location>
</feature>
<dbReference type="EMBL" id="JAQQBS010001424">
    <property type="protein sequence ID" value="KAK0158335.1"/>
    <property type="molecule type" value="Genomic_DNA"/>
</dbReference>
<feature type="compositionally biased region" description="Basic and acidic residues" evidence="13">
    <location>
        <begin position="788"/>
        <end position="814"/>
    </location>
</feature>
<feature type="region of interest" description="Disordered" evidence="13">
    <location>
        <begin position="414"/>
        <end position="688"/>
    </location>
</feature>
<feature type="compositionally biased region" description="Basic and acidic residues" evidence="13">
    <location>
        <begin position="1474"/>
        <end position="1484"/>
    </location>
</feature>
<feature type="compositionally biased region" description="Acidic residues" evidence="13">
    <location>
        <begin position="2057"/>
        <end position="2066"/>
    </location>
</feature>
<evidence type="ECO:0000256" key="11">
    <source>
        <dbReference type="ARBA" id="ARBA00068971"/>
    </source>
</evidence>
<feature type="compositionally biased region" description="Basic and acidic residues" evidence="13">
    <location>
        <begin position="192"/>
        <end position="211"/>
    </location>
</feature>
<name>A0AA39C5K4_9HYME</name>
<evidence type="ECO:0000256" key="9">
    <source>
        <dbReference type="ARBA" id="ARBA00058677"/>
    </source>
</evidence>
<comment type="caution">
    <text evidence="15">The sequence shown here is derived from an EMBL/GenBank/DDBJ whole genome shotgun (WGS) entry which is preliminary data.</text>
</comment>
<evidence type="ECO:0000256" key="6">
    <source>
        <dbReference type="ARBA" id="ARBA00023015"/>
    </source>
</evidence>
<dbReference type="PANTHER" id="PTHR13413">
    <property type="entry name" value="YLP MOTIF CONTAINING PROTEIN NUCLEAR PROTEIN ZAP"/>
    <property type="match status" value="1"/>
</dbReference>
<evidence type="ECO:0000259" key="14">
    <source>
        <dbReference type="Pfam" id="PF26583"/>
    </source>
</evidence>
<feature type="region of interest" description="Disordered" evidence="13">
    <location>
        <begin position="2152"/>
        <end position="2172"/>
    </location>
</feature>
<feature type="compositionally biased region" description="Polar residues" evidence="13">
    <location>
        <begin position="177"/>
        <end position="191"/>
    </location>
</feature>
<keyword evidence="2" id="KW-0488">Methylation</keyword>
<protein>
    <recommendedName>
        <fullName evidence="11">YLP motif-containing protein 1</fullName>
    </recommendedName>
    <alternativeName>
        <fullName evidence="12">Nuclear protein ZAP3</fullName>
    </alternativeName>
</protein>
<feature type="compositionally biased region" description="Low complexity" evidence="13">
    <location>
        <begin position="667"/>
        <end position="681"/>
    </location>
</feature>
<feature type="region of interest" description="Disordered" evidence="13">
    <location>
        <begin position="2044"/>
        <end position="2080"/>
    </location>
</feature>
<evidence type="ECO:0000313" key="16">
    <source>
        <dbReference type="Proteomes" id="UP001168990"/>
    </source>
</evidence>
<evidence type="ECO:0000256" key="7">
    <source>
        <dbReference type="ARBA" id="ARBA00023163"/>
    </source>
</evidence>
<evidence type="ECO:0000256" key="4">
    <source>
        <dbReference type="ARBA" id="ARBA00022499"/>
    </source>
</evidence>
<reference evidence="15" key="2">
    <citation type="submission" date="2023-03" db="EMBL/GenBank/DDBJ databases">
        <authorList>
            <person name="Inwood S.N."/>
            <person name="Skelly J.G."/>
            <person name="Guhlin J."/>
            <person name="Harrop T.W.R."/>
            <person name="Goldson S.G."/>
            <person name="Dearden P.K."/>
        </authorList>
    </citation>
    <scope>NUCLEOTIDE SEQUENCE</scope>
    <source>
        <strain evidence="15">Irish</strain>
        <tissue evidence="15">Whole body</tissue>
    </source>
</reference>
<feature type="compositionally biased region" description="Polar residues" evidence="13">
    <location>
        <begin position="1"/>
        <end position="18"/>
    </location>
</feature>
<feature type="compositionally biased region" description="Basic and acidic residues" evidence="13">
    <location>
        <begin position="1755"/>
        <end position="1801"/>
    </location>
</feature>
<keyword evidence="16" id="KW-1185">Reference proteome</keyword>
<feature type="region of interest" description="Disordered" evidence="13">
    <location>
        <begin position="256"/>
        <end position="279"/>
    </location>
</feature>
<feature type="compositionally biased region" description="Basic and acidic residues" evidence="13">
    <location>
        <begin position="1718"/>
        <end position="1748"/>
    </location>
</feature>
<feature type="compositionally biased region" description="Basic and acidic residues" evidence="13">
    <location>
        <begin position="264"/>
        <end position="275"/>
    </location>
</feature>
<evidence type="ECO:0000256" key="10">
    <source>
        <dbReference type="ARBA" id="ARBA00065932"/>
    </source>
</evidence>
<keyword evidence="4" id="KW-1017">Isopeptide bond</keyword>
<evidence type="ECO:0000256" key="2">
    <source>
        <dbReference type="ARBA" id="ARBA00022481"/>
    </source>
</evidence>
<feature type="compositionally biased region" description="Basic and acidic residues" evidence="13">
    <location>
        <begin position="486"/>
        <end position="536"/>
    </location>
</feature>
<feature type="region of interest" description="Disordered" evidence="13">
    <location>
        <begin position="708"/>
        <end position="1426"/>
    </location>
</feature>
<dbReference type="Gene3D" id="3.40.50.300">
    <property type="entry name" value="P-loop containing nucleotide triphosphate hydrolases"/>
    <property type="match status" value="1"/>
</dbReference>
<evidence type="ECO:0000256" key="1">
    <source>
        <dbReference type="ARBA" id="ARBA00004324"/>
    </source>
</evidence>
<feature type="compositionally biased region" description="Polar residues" evidence="13">
    <location>
        <begin position="129"/>
        <end position="145"/>
    </location>
</feature>
<feature type="compositionally biased region" description="Basic and acidic residues" evidence="13">
    <location>
        <begin position="904"/>
        <end position="923"/>
    </location>
</feature>
<dbReference type="Pfam" id="PF26583">
    <property type="entry name" value="Spectrin_YLPM1"/>
    <property type="match status" value="1"/>
</dbReference>
<feature type="domain" description="YLPM1-like spectrin repeat" evidence="14">
    <location>
        <begin position="198"/>
        <end position="274"/>
    </location>
</feature>
<evidence type="ECO:0000256" key="8">
    <source>
        <dbReference type="ARBA" id="ARBA00023242"/>
    </source>
</evidence>